<dbReference type="GO" id="GO:0019288">
    <property type="term" value="P:isopentenyl diphosphate biosynthetic process, methylerythritol 4-phosphate pathway"/>
    <property type="evidence" value="ECO:0007669"/>
    <property type="project" value="UniProtKB-UniRule"/>
</dbReference>
<dbReference type="RefSeq" id="WP_140601000.1">
    <property type="nucleotide sequence ID" value="NZ_SAWY01000001.1"/>
</dbReference>
<dbReference type="FunFam" id="3.90.550.10:FF:000003">
    <property type="entry name" value="2-C-methyl-D-erythritol 4-phosphate cytidylyltransferase"/>
    <property type="match status" value="1"/>
</dbReference>
<gene>
    <name evidence="7" type="primary">ispD</name>
    <name evidence="8" type="ORF">EPA86_01030</name>
</gene>
<comment type="pathway">
    <text evidence="2 7">Isoprenoid biosynthesis; isopentenyl diphosphate biosynthesis via DXP pathway; isopentenyl diphosphate from 1-deoxy-D-xylulose 5-phosphate: step 2/6.</text>
</comment>
<dbReference type="CDD" id="cd02516">
    <property type="entry name" value="CDP-ME_synthetase"/>
    <property type="match status" value="1"/>
</dbReference>
<evidence type="ECO:0000256" key="4">
    <source>
        <dbReference type="ARBA" id="ARBA00022679"/>
    </source>
</evidence>
<evidence type="ECO:0000256" key="2">
    <source>
        <dbReference type="ARBA" id="ARBA00004787"/>
    </source>
</evidence>
<keyword evidence="5 7" id="KW-0548">Nucleotidyltransferase</keyword>
<dbReference type="InterPro" id="IPR029044">
    <property type="entry name" value="Nucleotide-diphossugar_trans"/>
</dbReference>
<dbReference type="EMBL" id="SAWY01000001">
    <property type="protein sequence ID" value="TPH19340.1"/>
    <property type="molecule type" value="Genomic_DNA"/>
</dbReference>
<reference evidence="8 9" key="1">
    <citation type="submission" date="2019-01" db="EMBL/GenBank/DDBJ databases">
        <title>Litorilituus lipolytica sp. nov., isolated from intertidal sand of the Yellow Sea in China.</title>
        <authorList>
            <person name="Liu A."/>
        </authorList>
    </citation>
    <scope>NUCLEOTIDE SEQUENCE [LARGE SCALE GENOMIC DNA]</scope>
    <source>
        <strain evidence="8 9">RZ04</strain>
    </source>
</reference>
<evidence type="ECO:0000313" key="8">
    <source>
        <dbReference type="EMBL" id="TPH19340.1"/>
    </source>
</evidence>
<feature type="site" description="Transition state stabilizer" evidence="7">
    <location>
        <position position="29"/>
    </location>
</feature>
<dbReference type="InterPro" id="IPR001228">
    <property type="entry name" value="IspD"/>
</dbReference>
<evidence type="ECO:0000256" key="5">
    <source>
        <dbReference type="ARBA" id="ARBA00022695"/>
    </source>
</evidence>
<comment type="similarity">
    <text evidence="3 7">Belongs to the IspD/TarI cytidylyltransferase family. IspD subfamily.</text>
</comment>
<evidence type="ECO:0000256" key="7">
    <source>
        <dbReference type="HAMAP-Rule" id="MF_00108"/>
    </source>
</evidence>
<organism evidence="8 9">
    <name type="scientific">Litorilituus lipolyticus</name>
    <dbReference type="NCBI Taxonomy" id="2491017"/>
    <lineage>
        <taxon>Bacteria</taxon>
        <taxon>Pseudomonadati</taxon>
        <taxon>Pseudomonadota</taxon>
        <taxon>Gammaproteobacteria</taxon>
        <taxon>Alteromonadales</taxon>
        <taxon>Colwelliaceae</taxon>
        <taxon>Litorilituus</taxon>
    </lineage>
</organism>
<feature type="site" description="Positions MEP for the nucleophilic attack" evidence="7">
    <location>
        <position position="220"/>
    </location>
</feature>
<dbReference type="Gene3D" id="3.90.550.10">
    <property type="entry name" value="Spore Coat Polysaccharide Biosynthesis Protein SpsA, Chain A"/>
    <property type="match status" value="1"/>
</dbReference>
<comment type="caution">
    <text evidence="8">The sequence shown here is derived from an EMBL/GenBank/DDBJ whole genome shotgun (WGS) entry which is preliminary data.</text>
</comment>
<dbReference type="EC" id="2.7.7.60" evidence="7"/>
<evidence type="ECO:0000256" key="1">
    <source>
        <dbReference type="ARBA" id="ARBA00001282"/>
    </source>
</evidence>
<comment type="catalytic activity">
    <reaction evidence="1 7">
        <text>2-C-methyl-D-erythritol 4-phosphate + CTP + H(+) = 4-CDP-2-C-methyl-D-erythritol + diphosphate</text>
        <dbReference type="Rhea" id="RHEA:13429"/>
        <dbReference type="ChEBI" id="CHEBI:15378"/>
        <dbReference type="ChEBI" id="CHEBI:33019"/>
        <dbReference type="ChEBI" id="CHEBI:37563"/>
        <dbReference type="ChEBI" id="CHEBI:57823"/>
        <dbReference type="ChEBI" id="CHEBI:58262"/>
        <dbReference type="EC" id="2.7.7.60"/>
    </reaction>
</comment>
<dbReference type="InterPro" id="IPR018294">
    <property type="entry name" value="ISPD_synthase_CS"/>
</dbReference>
<dbReference type="PANTHER" id="PTHR32125:SF4">
    <property type="entry name" value="2-C-METHYL-D-ERYTHRITOL 4-PHOSPHATE CYTIDYLYLTRANSFERASE, CHLOROPLASTIC"/>
    <property type="match status" value="1"/>
</dbReference>
<keyword evidence="6 7" id="KW-0414">Isoprene biosynthesis</keyword>
<dbReference type="AlphaFoldDB" id="A0A502L5X7"/>
<dbReference type="GO" id="GO:0050518">
    <property type="term" value="F:2-C-methyl-D-erythritol 4-phosphate cytidylyltransferase activity"/>
    <property type="evidence" value="ECO:0007669"/>
    <property type="project" value="UniProtKB-UniRule"/>
</dbReference>
<feature type="site" description="Positions MEP for the nucleophilic attack" evidence="7">
    <location>
        <position position="164"/>
    </location>
</feature>
<comment type="function">
    <text evidence="7">Catalyzes the formation of 4-diphosphocytidyl-2-C-methyl-D-erythritol from CTP and 2-C-methyl-D-erythritol 4-phosphate (MEP).</text>
</comment>
<keyword evidence="4 7" id="KW-0808">Transferase</keyword>
<dbReference type="NCBIfam" id="TIGR00453">
    <property type="entry name" value="ispD"/>
    <property type="match status" value="1"/>
</dbReference>
<dbReference type="InterPro" id="IPR034683">
    <property type="entry name" value="IspD/TarI"/>
</dbReference>
<dbReference type="SUPFAM" id="SSF53448">
    <property type="entry name" value="Nucleotide-diphospho-sugar transferases"/>
    <property type="match status" value="1"/>
</dbReference>
<dbReference type="Proteomes" id="UP000315303">
    <property type="component" value="Unassembled WGS sequence"/>
</dbReference>
<dbReference type="OrthoDB" id="9806837at2"/>
<protein>
    <recommendedName>
        <fullName evidence="7">2-C-methyl-D-erythritol 4-phosphate cytidylyltransferase</fullName>
        <ecNumber evidence="7">2.7.7.60</ecNumber>
    </recommendedName>
    <alternativeName>
        <fullName evidence="7">4-diphosphocytidyl-2C-methyl-D-erythritol synthase</fullName>
    </alternativeName>
    <alternativeName>
        <fullName evidence="7">MEP cytidylyltransferase</fullName>
        <shortName evidence="7">MCT</shortName>
    </alternativeName>
</protein>
<accession>A0A502L5X7</accession>
<name>A0A502L5X7_9GAMM</name>
<evidence type="ECO:0000256" key="6">
    <source>
        <dbReference type="ARBA" id="ARBA00023229"/>
    </source>
</evidence>
<dbReference type="HAMAP" id="MF_00108">
    <property type="entry name" value="IspD"/>
    <property type="match status" value="1"/>
</dbReference>
<dbReference type="PANTHER" id="PTHR32125">
    <property type="entry name" value="2-C-METHYL-D-ERYTHRITOL 4-PHOSPHATE CYTIDYLYLTRANSFERASE, CHLOROPLASTIC"/>
    <property type="match status" value="1"/>
</dbReference>
<dbReference type="Pfam" id="PF01128">
    <property type="entry name" value="IspD"/>
    <property type="match status" value="1"/>
</dbReference>
<proteinExistence type="inferred from homology"/>
<dbReference type="PROSITE" id="PS01295">
    <property type="entry name" value="ISPD"/>
    <property type="match status" value="1"/>
</dbReference>
<sequence>MAQKLSEHSFIVVVPAAGVGKRMKANCPKQYLTINGKSILAHTVDRLLSHPLIEKVILSLGEDDQYFAESELAQRDDIIRVDGGKERVDSVLNGLRAINAGEHPWVLVHDAARPCVQLSDIDRLISQCIENDSGGLLATPVRDTMKRGKKDNKNISTVDSTVEREQLWHALTPQLYKTEQLVNAIESALAKKIAITDESSAIEQAGLMSLLISASHENIKITHPDDLVLAEFILNKQKSQTMITQQYKEQS</sequence>
<evidence type="ECO:0000313" key="9">
    <source>
        <dbReference type="Proteomes" id="UP000315303"/>
    </source>
</evidence>
<keyword evidence="9" id="KW-1185">Reference proteome</keyword>
<dbReference type="UniPathway" id="UPA00056">
    <property type="reaction ID" value="UER00093"/>
</dbReference>
<evidence type="ECO:0000256" key="3">
    <source>
        <dbReference type="ARBA" id="ARBA00009789"/>
    </source>
</evidence>
<dbReference type="InterPro" id="IPR050088">
    <property type="entry name" value="IspD/TarI_cytidylyltransf_bact"/>
</dbReference>
<feature type="site" description="Transition state stabilizer" evidence="7">
    <location>
        <position position="22"/>
    </location>
</feature>